<keyword evidence="4 7" id="KW-0808">Transferase</keyword>
<feature type="domain" description="Tryptophan synthase beta chain-like PALP" evidence="8">
    <location>
        <begin position="11"/>
        <end position="299"/>
    </location>
</feature>
<dbReference type="NCBIfam" id="TIGR01136">
    <property type="entry name" value="cysKM"/>
    <property type="match status" value="1"/>
</dbReference>
<evidence type="ECO:0000256" key="5">
    <source>
        <dbReference type="ARBA" id="ARBA00022898"/>
    </source>
</evidence>
<comment type="catalytic activity">
    <reaction evidence="7">
        <text>O-acetyl-L-serine + hydrogen sulfide = L-cysteine + acetate</text>
        <dbReference type="Rhea" id="RHEA:14829"/>
        <dbReference type="ChEBI" id="CHEBI:29919"/>
        <dbReference type="ChEBI" id="CHEBI:30089"/>
        <dbReference type="ChEBI" id="CHEBI:35235"/>
        <dbReference type="ChEBI" id="CHEBI:58340"/>
        <dbReference type="EC" id="2.5.1.47"/>
    </reaction>
</comment>
<dbReference type="Pfam" id="PF00291">
    <property type="entry name" value="PALP"/>
    <property type="match status" value="1"/>
</dbReference>
<evidence type="ECO:0000259" key="8">
    <source>
        <dbReference type="Pfam" id="PF00291"/>
    </source>
</evidence>
<dbReference type="InterPro" id="IPR036052">
    <property type="entry name" value="TrpB-like_PALP_sf"/>
</dbReference>
<gene>
    <name evidence="10" type="primary">LOC107919896</name>
</gene>
<dbReference type="GeneID" id="107919896"/>
<reference evidence="9" key="1">
    <citation type="journal article" date="2020" name="Nat. Genet.">
        <title>Genomic diversifications of five Gossypium allopolyploid species and their impact on cotton improvement.</title>
        <authorList>
            <person name="Chen Z.J."/>
            <person name="Sreedasyam A."/>
            <person name="Ando A."/>
            <person name="Song Q."/>
            <person name="De Santiago L.M."/>
            <person name="Hulse-Kemp A.M."/>
            <person name="Ding M."/>
            <person name="Ye W."/>
            <person name="Kirkbride R.C."/>
            <person name="Jenkins J."/>
            <person name="Plott C."/>
            <person name="Lovell J."/>
            <person name="Lin Y.M."/>
            <person name="Vaughn R."/>
            <person name="Liu B."/>
            <person name="Simpson S."/>
            <person name="Scheffler B.E."/>
            <person name="Wen L."/>
            <person name="Saski C.A."/>
            <person name="Grover C.E."/>
            <person name="Hu G."/>
            <person name="Conover J.L."/>
            <person name="Carlson J.W."/>
            <person name="Shu S."/>
            <person name="Boston L.B."/>
            <person name="Williams M."/>
            <person name="Peterson D.G."/>
            <person name="McGee K."/>
            <person name="Jones D.C."/>
            <person name="Wendel J.F."/>
            <person name="Stelly D.M."/>
            <person name="Grimwood J."/>
            <person name="Schmutz J."/>
        </authorList>
    </citation>
    <scope>NUCLEOTIDE SEQUENCE [LARGE SCALE GENOMIC DNA]</scope>
    <source>
        <strain evidence="9">cv. TM-1</strain>
    </source>
</reference>
<comment type="cofactor">
    <cofactor evidence="1 7">
        <name>pyridoxal 5'-phosphate</name>
        <dbReference type="ChEBI" id="CHEBI:597326"/>
    </cofactor>
</comment>
<dbReference type="InterPro" id="IPR001926">
    <property type="entry name" value="TrpB-like_PALP"/>
</dbReference>
<evidence type="ECO:0000256" key="3">
    <source>
        <dbReference type="ARBA" id="ARBA00022605"/>
    </source>
</evidence>
<sequence>MEGKCAIKKDVTELIGNTPMVYLNHIVDGCGARIAAKLELMEPCSSVKDRIAYSMIKDAEDKGLITPGKSILIEPTSGNTGIGLAFIGAARGYRVIVTMPASVSIERRIVLRAFGAEVCLTNPAKGFKGVLDKADEILKNTPNSYMLRQFANPANPQIHYETTGPEIWKDSEGKVDVLVAGIGTGGTVTGAGRFLKEKNSEIKYLVLDYFLHCIAFVMHVKGSHLIQGIGAGIIPDVLDVGLLDEVVQVSSEEAIQTAKQIALKEGLLVGISSGANTAAAIKLAKRPENAGKLIVVIFPSAGERYLSSAMFESLRHEAENMPID</sequence>
<dbReference type="InterPro" id="IPR005856">
    <property type="entry name" value="Cys_synth"/>
</dbReference>
<comment type="similarity">
    <text evidence="2 7">Belongs to the cysteine synthase/cystathionine beta-synthase family.</text>
</comment>
<dbReference type="InterPro" id="IPR001216">
    <property type="entry name" value="P-phosphate_BS"/>
</dbReference>
<keyword evidence="6 7" id="KW-0198">Cysteine biosynthesis</keyword>
<evidence type="ECO:0000256" key="6">
    <source>
        <dbReference type="ARBA" id="ARBA00023192"/>
    </source>
</evidence>
<protein>
    <recommendedName>
        <fullName evidence="7">Cysteine synthase</fullName>
        <ecNumber evidence="7">2.5.1.47</ecNumber>
    </recommendedName>
</protein>
<dbReference type="Gene3D" id="3.40.50.1100">
    <property type="match status" value="2"/>
</dbReference>
<evidence type="ECO:0000256" key="2">
    <source>
        <dbReference type="ARBA" id="ARBA00007103"/>
    </source>
</evidence>
<evidence type="ECO:0000313" key="10">
    <source>
        <dbReference type="RefSeq" id="XP_040965194.1"/>
    </source>
</evidence>
<dbReference type="EC" id="2.5.1.47" evidence="7"/>
<evidence type="ECO:0000256" key="4">
    <source>
        <dbReference type="ARBA" id="ARBA00022679"/>
    </source>
</evidence>
<evidence type="ECO:0000256" key="7">
    <source>
        <dbReference type="RuleBase" id="RU003985"/>
    </source>
</evidence>
<evidence type="ECO:0000313" key="9">
    <source>
        <dbReference type="Proteomes" id="UP000818029"/>
    </source>
</evidence>
<keyword evidence="5 7" id="KW-0663">Pyridoxal phosphate</keyword>
<dbReference type="RefSeq" id="XP_040965194.1">
    <property type="nucleotide sequence ID" value="XM_041109260.1"/>
</dbReference>
<keyword evidence="3 7" id="KW-0028">Amino-acid biosynthesis</keyword>
<evidence type="ECO:0000256" key="1">
    <source>
        <dbReference type="ARBA" id="ARBA00001933"/>
    </source>
</evidence>
<dbReference type="NCBIfam" id="TIGR01139">
    <property type="entry name" value="cysK"/>
    <property type="match status" value="1"/>
</dbReference>
<keyword evidence="9" id="KW-1185">Reference proteome</keyword>
<reference evidence="10" key="2">
    <citation type="submission" date="2025-08" db="UniProtKB">
        <authorList>
            <consortium name="RefSeq"/>
        </authorList>
    </citation>
    <scope>IDENTIFICATION</scope>
</reference>
<dbReference type="PANTHER" id="PTHR10314">
    <property type="entry name" value="CYSTATHIONINE BETA-SYNTHASE"/>
    <property type="match status" value="1"/>
</dbReference>
<dbReference type="SUPFAM" id="SSF53686">
    <property type="entry name" value="Tryptophan synthase beta subunit-like PLP-dependent enzymes"/>
    <property type="match status" value="1"/>
</dbReference>
<proteinExistence type="inferred from homology"/>
<dbReference type="InterPro" id="IPR005859">
    <property type="entry name" value="CysK"/>
</dbReference>
<name>A0ABM3BDR2_GOSHI</name>
<accession>A0ABM3BDR2</accession>
<dbReference type="Proteomes" id="UP000818029">
    <property type="component" value="Chromosome D13"/>
</dbReference>
<dbReference type="CDD" id="cd01561">
    <property type="entry name" value="CBS_like"/>
    <property type="match status" value="1"/>
</dbReference>
<dbReference type="InterPro" id="IPR050214">
    <property type="entry name" value="Cys_Synth/Cystath_Beta-Synth"/>
</dbReference>
<dbReference type="PROSITE" id="PS00901">
    <property type="entry name" value="CYS_SYNTHASE"/>
    <property type="match status" value="1"/>
</dbReference>
<organism evidence="9 10">
    <name type="scientific">Gossypium hirsutum</name>
    <name type="common">Upland cotton</name>
    <name type="synonym">Gossypium mexicanum</name>
    <dbReference type="NCBI Taxonomy" id="3635"/>
    <lineage>
        <taxon>Eukaryota</taxon>
        <taxon>Viridiplantae</taxon>
        <taxon>Streptophyta</taxon>
        <taxon>Embryophyta</taxon>
        <taxon>Tracheophyta</taxon>
        <taxon>Spermatophyta</taxon>
        <taxon>Magnoliopsida</taxon>
        <taxon>eudicotyledons</taxon>
        <taxon>Gunneridae</taxon>
        <taxon>Pentapetalae</taxon>
        <taxon>rosids</taxon>
        <taxon>malvids</taxon>
        <taxon>Malvales</taxon>
        <taxon>Malvaceae</taxon>
        <taxon>Malvoideae</taxon>
        <taxon>Gossypium</taxon>
    </lineage>
</organism>